<dbReference type="InterPro" id="IPR032675">
    <property type="entry name" value="LRR_dom_sf"/>
</dbReference>
<dbReference type="EMBL" id="BEXD01004408">
    <property type="protein sequence ID" value="GBC10709.1"/>
    <property type="molecule type" value="Genomic_DNA"/>
</dbReference>
<keyword evidence="3" id="KW-1185">Reference proteome</keyword>
<dbReference type="Gene3D" id="3.80.10.10">
    <property type="entry name" value="Ribonuclease Inhibitor"/>
    <property type="match status" value="1"/>
</dbReference>
<dbReference type="Proteomes" id="UP000615446">
    <property type="component" value="Unassembled WGS sequence"/>
</dbReference>
<proteinExistence type="predicted"/>
<dbReference type="EMBL" id="BLAL01000165">
    <property type="protein sequence ID" value="GES87314.1"/>
    <property type="molecule type" value="Genomic_DNA"/>
</dbReference>
<gene>
    <name evidence="2" type="ORF">RCL2_001431800</name>
    <name evidence="1" type="ORF">RclHR1_09840005</name>
</gene>
<dbReference type="Proteomes" id="UP000247702">
    <property type="component" value="Unassembled WGS sequence"/>
</dbReference>
<evidence type="ECO:0000313" key="1">
    <source>
        <dbReference type="EMBL" id="GBC10709.1"/>
    </source>
</evidence>
<reference evidence="1 3" key="1">
    <citation type="submission" date="2017-11" db="EMBL/GenBank/DDBJ databases">
        <title>The genome of Rhizophagus clarus HR1 reveals common genetic basis of auxotrophy among arbuscular mycorrhizal fungi.</title>
        <authorList>
            <person name="Kobayashi Y."/>
        </authorList>
    </citation>
    <scope>NUCLEOTIDE SEQUENCE [LARGE SCALE GENOMIC DNA]</scope>
    <source>
        <strain evidence="1 3">HR1</strain>
    </source>
</reference>
<name>A0A2Z6SRC2_9GLOM</name>
<sequence>MLKLNKDVLFLLISENFQDDKKTLYSCLLVNKIWCEVTVPILWKNPWKNPWKYISHEKERSHLNIIISHLSNETRNNLRNKGIDLIAIQQKPLFNYISFCKYLNLSCFDRIISIINNFDKIKISIISNEILKLFINKNSRLTFLYIPRQCNYQIHLIPGVEQCFSELKFLQFDANIEQHILKGLVKISKSIKKLEFDNLQTNNNSGLLVKLIEAQKDLNEVRFICYTNTSGESFCKTLEESLIKHANTVKHLQIDWVPITNVLSHLINLISLEMNSPHYTNWNHLENVFLPGLTILKAQKIPSENLSSLIENTRDQLSEISIRYEGLHNNKSLIQAIYRNCPNLKYLKLFFEIINISELKNLLINCQYLNGLVIITDILENKFDWDNLFDILAKLSPKSLYKFKFYFMRTLHLDSLKLFFDNWKGHPIFLQIIPMDNYKNIEIKEHFNLIENYKVKGIVEKYDIDLYGHTFEDFEWIQTKFC</sequence>
<reference evidence="2" key="2">
    <citation type="submission" date="2019-10" db="EMBL/GenBank/DDBJ databases">
        <title>Conservation and host-specific expression of non-tandemly repeated heterogenous ribosome RNA gene in arbuscular mycorrhizal fungi.</title>
        <authorList>
            <person name="Maeda T."/>
            <person name="Kobayashi Y."/>
            <person name="Nakagawa T."/>
            <person name="Ezawa T."/>
            <person name="Yamaguchi K."/>
            <person name="Bino T."/>
            <person name="Nishimoto Y."/>
            <person name="Shigenobu S."/>
            <person name="Kawaguchi M."/>
        </authorList>
    </citation>
    <scope>NUCLEOTIDE SEQUENCE</scope>
    <source>
        <strain evidence="2">HR1</strain>
    </source>
</reference>
<evidence type="ECO:0008006" key="4">
    <source>
        <dbReference type="Google" id="ProtNLM"/>
    </source>
</evidence>
<dbReference type="AlphaFoldDB" id="A0A2Z6SRC2"/>
<dbReference type="OrthoDB" id="2310386at2759"/>
<evidence type="ECO:0000313" key="3">
    <source>
        <dbReference type="Proteomes" id="UP000247702"/>
    </source>
</evidence>
<accession>A0A2Z6SRC2</accession>
<organism evidence="1 3">
    <name type="scientific">Rhizophagus clarus</name>
    <dbReference type="NCBI Taxonomy" id="94130"/>
    <lineage>
        <taxon>Eukaryota</taxon>
        <taxon>Fungi</taxon>
        <taxon>Fungi incertae sedis</taxon>
        <taxon>Mucoromycota</taxon>
        <taxon>Glomeromycotina</taxon>
        <taxon>Glomeromycetes</taxon>
        <taxon>Glomerales</taxon>
        <taxon>Glomeraceae</taxon>
        <taxon>Rhizophagus</taxon>
    </lineage>
</organism>
<evidence type="ECO:0000313" key="2">
    <source>
        <dbReference type="EMBL" id="GES87314.1"/>
    </source>
</evidence>
<comment type="caution">
    <text evidence="1">The sequence shown here is derived from an EMBL/GenBank/DDBJ whole genome shotgun (WGS) entry which is preliminary data.</text>
</comment>
<protein>
    <recommendedName>
        <fullName evidence="4">F-box domain-containing protein</fullName>
    </recommendedName>
</protein>